<comment type="similarity">
    <text evidence="2">Belongs to the transposase IS3/IS150/IS904 family.</text>
</comment>
<evidence type="ECO:0000313" key="4">
    <source>
        <dbReference type="EMBL" id="TDR57263.1"/>
    </source>
</evidence>
<dbReference type="Pfam" id="PF13333">
    <property type="entry name" value="rve_2"/>
    <property type="match status" value="1"/>
</dbReference>
<reference evidence="4 5" key="1">
    <citation type="submission" date="2019-03" db="EMBL/GenBank/DDBJ databases">
        <title>Genomic Encyclopedia of Type Strains, Phase III (KMG-III): the genomes of soil and plant-associated and newly described type strains.</title>
        <authorList>
            <person name="Whitman W."/>
        </authorList>
    </citation>
    <scope>NUCLEOTIDE SEQUENCE [LARGE SCALE GENOMIC DNA]</scope>
    <source>
        <strain evidence="4 5">CECT 5797</strain>
    </source>
</reference>
<dbReference type="NCBIfam" id="NF033516">
    <property type="entry name" value="transpos_IS3"/>
    <property type="match status" value="1"/>
</dbReference>
<evidence type="ECO:0000259" key="3">
    <source>
        <dbReference type="PROSITE" id="PS50994"/>
    </source>
</evidence>
<proteinExistence type="inferred from homology"/>
<organism evidence="4 5">
    <name type="scientific">Halomonas ventosae</name>
    <dbReference type="NCBI Taxonomy" id="229007"/>
    <lineage>
        <taxon>Bacteria</taxon>
        <taxon>Pseudomonadati</taxon>
        <taxon>Pseudomonadota</taxon>
        <taxon>Gammaproteobacteria</taxon>
        <taxon>Oceanospirillales</taxon>
        <taxon>Halomonadaceae</taxon>
        <taxon>Halomonas</taxon>
    </lineage>
</organism>
<dbReference type="Pfam" id="PF00665">
    <property type="entry name" value="rve"/>
    <property type="match status" value="1"/>
</dbReference>
<dbReference type="InterPro" id="IPR036397">
    <property type="entry name" value="RNaseH_sf"/>
</dbReference>
<dbReference type="InterPro" id="IPR050900">
    <property type="entry name" value="Transposase_IS3/IS150/IS904"/>
</dbReference>
<dbReference type="Gene3D" id="3.30.420.10">
    <property type="entry name" value="Ribonuclease H-like superfamily/Ribonuclease H"/>
    <property type="match status" value="1"/>
</dbReference>
<evidence type="ECO:0000256" key="2">
    <source>
        <dbReference type="ARBA" id="ARBA00043964"/>
    </source>
</evidence>
<dbReference type="AlphaFoldDB" id="A0A4R6ZWI0"/>
<evidence type="ECO:0000313" key="5">
    <source>
        <dbReference type="Proteomes" id="UP000295212"/>
    </source>
</evidence>
<feature type="domain" description="Integrase catalytic" evidence="3">
    <location>
        <begin position="39"/>
        <end position="179"/>
    </location>
</feature>
<comment type="function">
    <text evidence="1">Involved in the transposition of the insertion sequence IS3.</text>
</comment>
<dbReference type="EMBL" id="SNZJ01000001">
    <property type="protein sequence ID" value="TDR57263.1"/>
    <property type="molecule type" value="Genomic_DNA"/>
</dbReference>
<gene>
    <name evidence="4" type="ORF">DFP85_10178</name>
</gene>
<dbReference type="PROSITE" id="PS50994">
    <property type="entry name" value="INTEGRASE"/>
    <property type="match status" value="1"/>
</dbReference>
<dbReference type="PANTHER" id="PTHR46889">
    <property type="entry name" value="TRANSPOSASE INSF FOR INSERTION SEQUENCE IS3B-RELATED"/>
    <property type="match status" value="1"/>
</dbReference>
<dbReference type="InterPro" id="IPR012337">
    <property type="entry name" value="RNaseH-like_sf"/>
</dbReference>
<dbReference type="GO" id="GO:0015074">
    <property type="term" value="P:DNA integration"/>
    <property type="evidence" value="ECO:0007669"/>
    <property type="project" value="InterPro"/>
</dbReference>
<name>A0A4R6ZWI0_9GAMM</name>
<dbReference type="PANTHER" id="PTHR46889:SF6">
    <property type="entry name" value="TRANSPOSASE INSF FOR INSERTION SEQUENCE IS3B"/>
    <property type="match status" value="1"/>
</dbReference>
<dbReference type="InterPro" id="IPR001584">
    <property type="entry name" value="Integrase_cat-core"/>
</dbReference>
<sequence>MSSLRRGNLRAKGARKFKASTNSRHGLPVAPNLLEQDFTATAPNQKCVSDITYLATGEGWLYLAVLIDLYSRKVIGWAMSERMTADLVGNVLQMALWSRKIPKGVIVHSDRGSQHCSTLFQSLLTRHDLKCSMSAKGNCYNNACAESFFRSFKVEAIYGERFETREAIRWQVFEYIELD</sequence>
<protein>
    <submittedName>
        <fullName evidence="4">Integrase-like protein</fullName>
    </submittedName>
</protein>
<dbReference type="InterPro" id="IPR048020">
    <property type="entry name" value="Transpos_IS3"/>
</dbReference>
<dbReference type="GO" id="GO:0003676">
    <property type="term" value="F:nucleic acid binding"/>
    <property type="evidence" value="ECO:0007669"/>
    <property type="project" value="InterPro"/>
</dbReference>
<dbReference type="SUPFAM" id="SSF53098">
    <property type="entry name" value="Ribonuclease H-like"/>
    <property type="match status" value="1"/>
</dbReference>
<comment type="caution">
    <text evidence="4">The sequence shown here is derived from an EMBL/GenBank/DDBJ whole genome shotgun (WGS) entry which is preliminary data.</text>
</comment>
<accession>A0A4R6ZWI0</accession>
<dbReference type="Proteomes" id="UP000295212">
    <property type="component" value="Unassembled WGS sequence"/>
</dbReference>
<evidence type="ECO:0000256" key="1">
    <source>
        <dbReference type="ARBA" id="ARBA00037276"/>
    </source>
</evidence>